<feature type="non-terminal residue" evidence="9">
    <location>
        <position position="116"/>
    </location>
</feature>
<evidence type="ECO:0000256" key="2">
    <source>
        <dbReference type="ARBA" id="ARBA00012483"/>
    </source>
</evidence>
<evidence type="ECO:0000256" key="4">
    <source>
        <dbReference type="ARBA" id="ARBA00022723"/>
    </source>
</evidence>
<keyword evidence="5" id="KW-0863">Zinc-finger</keyword>
<dbReference type="Pfam" id="PF14369">
    <property type="entry name" value="Zn_ribbon_19"/>
    <property type="match status" value="1"/>
</dbReference>
<feature type="domain" description="E3 ubiquitin-protein ligase RNF126-like zinc-ribbon" evidence="8">
    <location>
        <begin position="5"/>
        <end position="37"/>
    </location>
</feature>
<dbReference type="EMBL" id="KQ093119">
    <property type="protein sequence ID" value="KMS94474.1"/>
    <property type="molecule type" value="Genomic_DNA"/>
</dbReference>
<keyword evidence="7" id="KW-0862">Zinc</keyword>
<dbReference type="Gramene" id="KMS94474">
    <property type="protein sequence ID" value="KMS94474"/>
    <property type="gene ID" value="BVRB_021050"/>
</dbReference>
<evidence type="ECO:0000256" key="3">
    <source>
        <dbReference type="ARBA" id="ARBA00022679"/>
    </source>
</evidence>
<accession>A0A0J8B0E2</accession>
<dbReference type="EC" id="2.3.2.27" evidence="2"/>
<keyword evidence="10" id="KW-1185">Reference proteome</keyword>
<dbReference type="GO" id="GO:0008270">
    <property type="term" value="F:zinc ion binding"/>
    <property type="evidence" value="ECO:0007669"/>
    <property type="project" value="UniProtKB-KW"/>
</dbReference>
<keyword evidence="4" id="KW-0479">Metal-binding</keyword>
<dbReference type="AlphaFoldDB" id="A0A0J8B0E2"/>
<evidence type="ECO:0000313" key="10">
    <source>
        <dbReference type="Proteomes" id="UP000035740"/>
    </source>
</evidence>
<evidence type="ECO:0000256" key="7">
    <source>
        <dbReference type="ARBA" id="ARBA00022833"/>
    </source>
</evidence>
<evidence type="ECO:0000259" key="8">
    <source>
        <dbReference type="Pfam" id="PF14369"/>
    </source>
</evidence>
<evidence type="ECO:0000256" key="6">
    <source>
        <dbReference type="ARBA" id="ARBA00022786"/>
    </source>
</evidence>
<sequence length="116" mass="13540">MSNERFWCHICDDEVRNAILVSDEYECPICHQHFVELYEEHEQDARPVPLPPLRPSPRFIHYPIMQMMPAAFTFGPANDPMFSDMMTAVFSQISSNLPRRHRGIDVSALETYILDE</sequence>
<name>A0A0J8B0E2_BETVV</name>
<dbReference type="Proteomes" id="UP000035740">
    <property type="component" value="Unassembled WGS sequence"/>
</dbReference>
<evidence type="ECO:0000313" key="9">
    <source>
        <dbReference type="EMBL" id="KMS94474.1"/>
    </source>
</evidence>
<organism evidence="9 10">
    <name type="scientific">Beta vulgaris subsp. vulgaris</name>
    <name type="common">Beet</name>
    <dbReference type="NCBI Taxonomy" id="3555"/>
    <lineage>
        <taxon>Eukaryota</taxon>
        <taxon>Viridiplantae</taxon>
        <taxon>Streptophyta</taxon>
        <taxon>Embryophyta</taxon>
        <taxon>Tracheophyta</taxon>
        <taxon>Spermatophyta</taxon>
        <taxon>Magnoliopsida</taxon>
        <taxon>eudicotyledons</taxon>
        <taxon>Gunneridae</taxon>
        <taxon>Pentapetalae</taxon>
        <taxon>Caryophyllales</taxon>
        <taxon>Chenopodiaceae</taxon>
        <taxon>Betoideae</taxon>
        <taxon>Beta</taxon>
    </lineage>
</organism>
<dbReference type="InterPro" id="IPR039525">
    <property type="entry name" value="RNF126-like_zinc-ribbon"/>
</dbReference>
<comment type="catalytic activity">
    <reaction evidence="1">
        <text>S-ubiquitinyl-[E2 ubiquitin-conjugating enzyme]-L-cysteine + [acceptor protein]-L-lysine = [E2 ubiquitin-conjugating enzyme]-L-cysteine + N(6)-ubiquitinyl-[acceptor protein]-L-lysine.</text>
        <dbReference type="EC" id="2.3.2.27"/>
    </reaction>
</comment>
<protein>
    <recommendedName>
        <fullName evidence="2">RING-type E3 ubiquitin transferase</fullName>
        <ecNumber evidence="2">2.3.2.27</ecNumber>
    </recommendedName>
</protein>
<evidence type="ECO:0000256" key="5">
    <source>
        <dbReference type="ARBA" id="ARBA00022771"/>
    </source>
</evidence>
<keyword evidence="6" id="KW-0833">Ubl conjugation pathway</keyword>
<evidence type="ECO:0000256" key="1">
    <source>
        <dbReference type="ARBA" id="ARBA00000900"/>
    </source>
</evidence>
<dbReference type="GO" id="GO:0061630">
    <property type="term" value="F:ubiquitin protein ligase activity"/>
    <property type="evidence" value="ECO:0007669"/>
    <property type="project" value="UniProtKB-EC"/>
</dbReference>
<keyword evidence="3" id="KW-0808">Transferase</keyword>
<reference evidence="9 10" key="1">
    <citation type="journal article" date="2014" name="Nature">
        <title>The genome of the recently domesticated crop plant sugar beet (Beta vulgaris).</title>
        <authorList>
            <person name="Dohm J.C."/>
            <person name="Minoche A.E."/>
            <person name="Holtgrawe D."/>
            <person name="Capella-Gutierrez S."/>
            <person name="Zakrzewski F."/>
            <person name="Tafer H."/>
            <person name="Rupp O."/>
            <person name="Sorensen T.R."/>
            <person name="Stracke R."/>
            <person name="Reinhardt R."/>
            <person name="Goesmann A."/>
            <person name="Kraft T."/>
            <person name="Schulz B."/>
            <person name="Stadler P.F."/>
            <person name="Schmidt T."/>
            <person name="Gabaldon T."/>
            <person name="Lehrach H."/>
            <person name="Weisshaar B."/>
            <person name="Himmelbauer H."/>
        </authorList>
    </citation>
    <scope>NUCLEOTIDE SEQUENCE [LARGE SCALE GENOMIC DNA]</scope>
    <source>
        <tissue evidence="9">Taproot</tissue>
    </source>
</reference>
<gene>
    <name evidence="9" type="ORF">BVRB_021050</name>
</gene>
<proteinExistence type="predicted"/>